<keyword evidence="1 5" id="KW-0479">Metal-binding</keyword>
<dbReference type="OrthoDB" id="5842031at2759"/>
<dbReference type="PANTHER" id="PTHR12322:SF116">
    <property type="entry name" value="DOUBLESEX-MAB RELATED 99B"/>
    <property type="match status" value="1"/>
</dbReference>
<dbReference type="Pfam" id="PF08828">
    <property type="entry name" value="DSX_dimer"/>
    <property type="match status" value="2"/>
</dbReference>
<dbReference type="PROSITE" id="PS40000">
    <property type="entry name" value="DM_1"/>
    <property type="match status" value="1"/>
</dbReference>
<dbReference type="InParanoid" id="A0A1W4WG59"/>
<dbReference type="Proteomes" id="UP000192223">
    <property type="component" value="Unplaced"/>
</dbReference>
<keyword evidence="2 5" id="KW-0862">Zinc</keyword>
<proteinExistence type="predicted"/>
<organism evidence="8 9">
    <name type="scientific">Agrilus planipennis</name>
    <name type="common">Emerald ash borer</name>
    <name type="synonym">Agrilus marcopoli</name>
    <dbReference type="NCBI Taxonomy" id="224129"/>
    <lineage>
        <taxon>Eukaryota</taxon>
        <taxon>Metazoa</taxon>
        <taxon>Ecdysozoa</taxon>
        <taxon>Arthropoda</taxon>
        <taxon>Hexapoda</taxon>
        <taxon>Insecta</taxon>
        <taxon>Pterygota</taxon>
        <taxon>Neoptera</taxon>
        <taxon>Endopterygota</taxon>
        <taxon>Coleoptera</taxon>
        <taxon>Polyphaga</taxon>
        <taxon>Elateriformia</taxon>
        <taxon>Buprestoidea</taxon>
        <taxon>Buprestidae</taxon>
        <taxon>Agrilinae</taxon>
        <taxon>Agrilus</taxon>
    </lineage>
</organism>
<dbReference type="KEGG" id="apln:108735473"/>
<dbReference type="PANTHER" id="PTHR12322">
    <property type="entry name" value="DOUBLESEX AND MAB-3 RELATED TRANSCRIPTION FACTOR DMRT"/>
    <property type="match status" value="1"/>
</dbReference>
<dbReference type="STRING" id="224129.A0A1W4WG59"/>
<dbReference type="RefSeq" id="XP_018322941.1">
    <property type="nucleotide sequence ID" value="XM_018467439.1"/>
</dbReference>
<dbReference type="GO" id="GO:0005634">
    <property type="term" value="C:nucleus"/>
    <property type="evidence" value="ECO:0007669"/>
    <property type="project" value="UniProtKB-SubCell"/>
</dbReference>
<dbReference type="AlphaFoldDB" id="A0A1W4WG59"/>
<dbReference type="InterPro" id="IPR026607">
    <property type="entry name" value="DMRT"/>
</dbReference>
<evidence type="ECO:0000256" key="4">
    <source>
        <dbReference type="ARBA" id="ARBA00023242"/>
    </source>
</evidence>
<evidence type="ECO:0000313" key="8">
    <source>
        <dbReference type="Proteomes" id="UP000192223"/>
    </source>
</evidence>
<dbReference type="GO" id="GO:0046872">
    <property type="term" value="F:metal ion binding"/>
    <property type="evidence" value="ECO:0007669"/>
    <property type="project" value="UniProtKB-KW"/>
</dbReference>
<dbReference type="Gene3D" id="4.10.1040.10">
    <property type="entry name" value="DM DNA-binding domain"/>
    <property type="match status" value="1"/>
</dbReference>
<feature type="region of interest" description="Disordered" evidence="6">
    <location>
        <begin position="1"/>
        <end position="27"/>
    </location>
</feature>
<dbReference type="Gene3D" id="1.10.8.10">
    <property type="entry name" value="DNA helicase RuvA subunit, C-terminal domain"/>
    <property type="match status" value="2"/>
</dbReference>
<name>A0A1W4WG59_AGRPL</name>
<feature type="region of interest" description="Disordered" evidence="6">
    <location>
        <begin position="78"/>
        <end position="119"/>
    </location>
</feature>
<dbReference type="InterPro" id="IPR001275">
    <property type="entry name" value="DM_DNA-bd"/>
</dbReference>
<comment type="subcellular location">
    <subcellularLocation>
        <location evidence="5">Nucleus</location>
    </subcellularLocation>
</comment>
<evidence type="ECO:0000256" key="6">
    <source>
        <dbReference type="SAM" id="MobiDB-lite"/>
    </source>
</evidence>
<evidence type="ECO:0000256" key="2">
    <source>
        <dbReference type="ARBA" id="ARBA00022833"/>
    </source>
</evidence>
<dbReference type="SMART" id="SM01143">
    <property type="entry name" value="DSX_dimer"/>
    <property type="match status" value="2"/>
</dbReference>
<keyword evidence="4 5" id="KW-0539">Nucleus</keyword>
<gene>
    <name evidence="9" type="primary">LOC108735473</name>
</gene>
<dbReference type="Pfam" id="PF00751">
    <property type="entry name" value="DM"/>
    <property type="match status" value="1"/>
</dbReference>
<evidence type="ECO:0000313" key="9">
    <source>
        <dbReference type="RefSeq" id="XP_018322941.1"/>
    </source>
</evidence>
<dbReference type="CTD" id="40940"/>
<evidence type="ECO:0000256" key="5">
    <source>
        <dbReference type="PROSITE-ProRule" id="PRU00070"/>
    </source>
</evidence>
<dbReference type="InterPro" id="IPR036407">
    <property type="entry name" value="DM_DNA-bd_sf"/>
</dbReference>
<dbReference type="FunFam" id="4.10.1040.10:FF:000001">
    <property type="entry name" value="doublesex- and mab-3-related transcription factor 1"/>
    <property type="match status" value="1"/>
</dbReference>
<evidence type="ECO:0000256" key="3">
    <source>
        <dbReference type="ARBA" id="ARBA00023125"/>
    </source>
</evidence>
<evidence type="ECO:0000259" key="7">
    <source>
        <dbReference type="PROSITE" id="PS50809"/>
    </source>
</evidence>
<dbReference type="PROSITE" id="PS50809">
    <property type="entry name" value="DM_2"/>
    <property type="match status" value="1"/>
</dbReference>
<dbReference type="GO" id="GO:0007548">
    <property type="term" value="P:sex differentiation"/>
    <property type="evidence" value="ECO:0007669"/>
    <property type="project" value="TreeGrafter"/>
</dbReference>
<dbReference type="SUPFAM" id="SSF82927">
    <property type="entry name" value="Cysteine-rich DNA binding domain, (DM domain)"/>
    <property type="match status" value="1"/>
</dbReference>
<reference evidence="9" key="1">
    <citation type="submission" date="2025-08" db="UniProtKB">
        <authorList>
            <consortium name="RefSeq"/>
        </authorList>
    </citation>
    <scope>IDENTIFICATION</scope>
    <source>
        <tissue evidence="9">Entire body</tissue>
    </source>
</reference>
<dbReference type="FunCoup" id="A0A1W4WG59">
    <property type="interactions" value="120"/>
</dbReference>
<dbReference type="GO" id="GO:0000978">
    <property type="term" value="F:RNA polymerase II cis-regulatory region sequence-specific DNA binding"/>
    <property type="evidence" value="ECO:0007669"/>
    <property type="project" value="TreeGrafter"/>
</dbReference>
<dbReference type="GO" id="GO:0000981">
    <property type="term" value="F:DNA-binding transcription factor activity, RNA polymerase II-specific"/>
    <property type="evidence" value="ECO:0007669"/>
    <property type="project" value="TreeGrafter"/>
</dbReference>
<evidence type="ECO:0000256" key="1">
    <source>
        <dbReference type="ARBA" id="ARBA00022723"/>
    </source>
</evidence>
<feature type="domain" description="DM" evidence="7">
    <location>
        <begin position="29"/>
        <end position="76"/>
    </location>
</feature>
<keyword evidence="3 5" id="KW-0238">DNA-binding</keyword>
<protein>
    <submittedName>
        <fullName evidence="9">Protein doublesex-like isoform X1</fullName>
    </submittedName>
</protein>
<keyword evidence="8" id="KW-1185">Reference proteome</keyword>
<dbReference type="InterPro" id="IPR014932">
    <property type="entry name" value="DSX_dimer"/>
</dbReference>
<sequence length="343" mass="38385">MTDTPEFEPKMEINASSTSTASPRTPPNCARCRNHRLKIALKGHKRYCKYRACKCEKCRLTTERQRVMAMQTALRRAQAQDEALMRSGSNPHHMLPGPVKSPSPVQTHDRSSLDCDSSASSQCSTTPVVIEKMNSIDPAIPTTTTASIGSMGAVTTVINSKEIAGCECTRTYALQTTDLLEVCQKLLERFKYPWEMMPLMYAILKDARGDLEEASRRIDEGRGAEVLLEFCQRLKDKFQFSWKMISLVDVVLKYARDDQVEALRQIDEAFIEIRALAAVKAARYTYNHIPLSHLTAHSSLYPNLYPPIYLPPLSVYSEGVLNGVPPGSPTESHPVPPRPRSRA</sequence>
<dbReference type="GeneID" id="108735473"/>
<accession>A0A1W4WG59</accession>
<feature type="DNA-binding region" description="DM" evidence="5">
    <location>
        <begin position="29"/>
        <end position="76"/>
    </location>
</feature>
<dbReference type="SMART" id="SM00301">
    <property type="entry name" value="DM"/>
    <property type="match status" value="1"/>
</dbReference>